<evidence type="ECO:0000256" key="1">
    <source>
        <dbReference type="SAM" id="Phobius"/>
    </source>
</evidence>
<name>A0A0F8WLR4_9ZZZZ</name>
<comment type="caution">
    <text evidence="2">The sequence shown here is derived from an EMBL/GenBank/DDBJ whole genome shotgun (WGS) entry which is preliminary data.</text>
</comment>
<proteinExistence type="predicted"/>
<accession>A0A0F8WLR4</accession>
<keyword evidence="1" id="KW-1133">Transmembrane helix</keyword>
<feature type="transmembrane region" description="Helical" evidence="1">
    <location>
        <begin position="62"/>
        <end position="83"/>
    </location>
</feature>
<dbReference type="EMBL" id="LAZR01068676">
    <property type="protein sequence ID" value="KKK49190.1"/>
    <property type="molecule type" value="Genomic_DNA"/>
</dbReference>
<keyword evidence="1" id="KW-0472">Membrane</keyword>
<gene>
    <name evidence="2" type="ORF">LCGC14_3137540</name>
</gene>
<feature type="transmembrane region" description="Helical" evidence="1">
    <location>
        <begin position="89"/>
        <end position="109"/>
    </location>
</feature>
<protein>
    <recommendedName>
        <fullName evidence="3">DUF5668 domain-containing protein</fullName>
    </recommendedName>
</protein>
<evidence type="ECO:0008006" key="3">
    <source>
        <dbReference type="Google" id="ProtNLM"/>
    </source>
</evidence>
<organism evidence="2">
    <name type="scientific">marine sediment metagenome</name>
    <dbReference type="NCBI Taxonomy" id="412755"/>
    <lineage>
        <taxon>unclassified sequences</taxon>
        <taxon>metagenomes</taxon>
        <taxon>ecological metagenomes</taxon>
    </lineage>
</organism>
<dbReference type="AlphaFoldDB" id="A0A0F8WLR4"/>
<keyword evidence="1" id="KW-0812">Transmembrane</keyword>
<sequence length="135" mass="15560">MTQKNKHLFIGVTLIVISIAVIFFNLKVFEGGFNKVWPAILLLAGVILYIFYFSTRKKKQRLFILFLATFIATSSVPLFVLIFTSYERITILWPGFLFTFGLSLLSMYFYGNKKKVLAVLSTLIISISLLIWIIY</sequence>
<reference evidence="2" key="1">
    <citation type="journal article" date="2015" name="Nature">
        <title>Complex archaea that bridge the gap between prokaryotes and eukaryotes.</title>
        <authorList>
            <person name="Spang A."/>
            <person name="Saw J.H."/>
            <person name="Jorgensen S.L."/>
            <person name="Zaremba-Niedzwiedzka K."/>
            <person name="Martijn J."/>
            <person name="Lind A.E."/>
            <person name="van Eijk R."/>
            <person name="Schleper C."/>
            <person name="Guy L."/>
            <person name="Ettema T.J."/>
        </authorList>
    </citation>
    <scope>NUCLEOTIDE SEQUENCE</scope>
</reference>
<evidence type="ECO:0000313" key="2">
    <source>
        <dbReference type="EMBL" id="KKK49190.1"/>
    </source>
</evidence>
<feature type="transmembrane region" description="Helical" evidence="1">
    <location>
        <begin position="116"/>
        <end position="134"/>
    </location>
</feature>
<feature type="transmembrane region" description="Helical" evidence="1">
    <location>
        <begin position="36"/>
        <end position="55"/>
    </location>
</feature>
<feature type="transmembrane region" description="Helical" evidence="1">
    <location>
        <begin position="7"/>
        <end position="24"/>
    </location>
</feature>